<dbReference type="EMBL" id="ML735216">
    <property type="protein sequence ID" value="KAE8396005.1"/>
    <property type="molecule type" value="Genomic_DNA"/>
</dbReference>
<sequence length="459" mass="52129">MVGRRINFTPIHQDHDHFRSGLYHGWHSLSSQGKPRDYGEWALALIGDSSNHDKLRTALREEVLDENLHSMIENLFLGLHELERERSTDHVVSKGERDLEWILQEENNLRQSIADAESNLKSEWMFMAARAMDSLTLAMDQMCAAAARLSAPLDDVNWAFVRLCFSDSSCAFELADLTVDAMLELVAHSQEEVVDLWSRESSKIRKTISDTLVDIHNDESLQSKRIKEEESEIEKRERSLQTFRDTLSTLEKKKHECLAQSGEINRRMQQVNEQIESTGRRIDELRRQQADQRRTLQQLRDLECMVTASSSYLNQIQELQDSFNAGVVALKKVLPVVTGEMRSLHSAEINTQEGDSKRRIAARLLQGGAEKALFCPQLVPYAQQIHDLVMVAYNGTTTLPDDVKSAALELEGKLGNPIPAFPLGLPVDYSVLKPKNRTPMKPQQRELDYPVSHGSLVAF</sequence>
<protein>
    <submittedName>
        <fullName evidence="2">Uncharacterized protein</fullName>
    </submittedName>
</protein>
<dbReference type="AlphaFoldDB" id="A0A5N7CPG6"/>
<keyword evidence="1" id="KW-0175">Coiled coil</keyword>
<accession>A0A5N7CPG6</accession>
<reference evidence="2" key="1">
    <citation type="submission" date="2019-04" db="EMBL/GenBank/DDBJ databases">
        <title>Friends and foes A comparative genomics studyof 23 Aspergillus species from section Flavi.</title>
        <authorList>
            <consortium name="DOE Joint Genome Institute"/>
            <person name="Kjaerbolling I."/>
            <person name="Vesth T."/>
            <person name="Frisvad J.C."/>
            <person name="Nybo J.L."/>
            <person name="Theobald S."/>
            <person name="Kildgaard S."/>
            <person name="Isbrandt T."/>
            <person name="Kuo A."/>
            <person name="Sato A."/>
            <person name="Lyhne E.K."/>
            <person name="Kogle M.E."/>
            <person name="Wiebenga A."/>
            <person name="Kun R.S."/>
            <person name="Lubbers R.J."/>
            <person name="Makela M.R."/>
            <person name="Barry K."/>
            <person name="Chovatia M."/>
            <person name="Clum A."/>
            <person name="Daum C."/>
            <person name="Haridas S."/>
            <person name="He G."/>
            <person name="LaButti K."/>
            <person name="Lipzen A."/>
            <person name="Mondo S."/>
            <person name="Riley R."/>
            <person name="Salamov A."/>
            <person name="Simmons B.A."/>
            <person name="Magnuson J.K."/>
            <person name="Henrissat B."/>
            <person name="Mortensen U.H."/>
            <person name="Larsen T.O."/>
            <person name="Devries R.P."/>
            <person name="Grigoriev I.V."/>
            <person name="Machida M."/>
            <person name="Baker S.E."/>
            <person name="Andersen M.R."/>
        </authorList>
    </citation>
    <scope>NUCLEOTIDE SEQUENCE [LARGE SCALE GENOMIC DNA]</scope>
    <source>
        <strain evidence="2">IBT 14317</strain>
    </source>
</reference>
<name>A0A5N7CPG6_PETAA</name>
<gene>
    <name evidence="2" type="ORF">BDV23DRAFT_144117</name>
</gene>
<dbReference type="Proteomes" id="UP000326877">
    <property type="component" value="Unassembled WGS sequence"/>
</dbReference>
<feature type="coiled-coil region" evidence="1">
    <location>
        <begin position="226"/>
        <end position="302"/>
    </location>
</feature>
<proteinExistence type="predicted"/>
<organism evidence="2">
    <name type="scientific">Petromyces alliaceus</name>
    <name type="common">Aspergillus alliaceus</name>
    <dbReference type="NCBI Taxonomy" id="209559"/>
    <lineage>
        <taxon>Eukaryota</taxon>
        <taxon>Fungi</taxon>
        <taxon>Dikarya</taxon>
        <taxon>Ascomycota</taxon>
        <taxon>Pezizomycotina</taxon>
        <taxon>Eurotiomycetes</taxon>
        <taxon>Eurotiomycetidae</taxon>
        <taxon>Eurotiales</taxon>
        <taxon>Aspergillaceae</taxon>
        <taxon>Aspergillus</taxon>
        <taxon>Aspergillus subgen. Circumdati</taxon>
    </lineage>
</organism>
<evidence type="ECO:0000313" key="2">
    <source>
        <dbReference type="EMBL" id="KAE8396005.1"/>
    </source>
</evidence>
<evidence type="ECO:0000256" key="1">
    <source>
        <dbReference type="SAM" id="Coils"/>
    </source>
</evidence>